<protein>
    <submittedName>
        <fullName evidence="4">Putative acyltransferase</fullName>
        <ecNumber evidence="4">2.3.-.-</ecNumber>
    </submittedName>
</protein>
<dbReference type="PANTHER" id="PTHR10434">
    <property type="entry name" value="1-ACYL-SN-GLYCEROL-3-PHOSPHATE ACYLTRANSFERASE"/>
    <property type="match status" value="1"/>
</dbReference>
<evidence type="ECO:0000256" key="2">
    <source>
        <dbReference type="ARBA" id="ARBA00023315"/>
    </source>
</evidence>
<dbReference type="Pfam" id="PF01553">
    <property type="entry name" value="Acyltransferase"/>
    <property type="match status" value="1"/>
</dbReference>
<dbReference type="SUPFAM" id="SSF69593">
    <property type="entry name" value="Glycerol-3-phosphate (1)-acyltransferase"/>
    <property type="match status" value="1"/>
</dbReference>
<dbReference type="GO" id="GO:0006654">
    <property type="term" value="P:phosphatidic acid biosynthetic process"/>
    <property type="evidence" value="ECO:0007669"/>
    <property type="project" value="TreeGrafter"/>
</dbReference>
<evidence type="ECO:0000256" key="1">
    <source>
        <dbReference type="ARBA" id="ARBA00022679"/>
    </source>
</evidence>
<evidence type="ECO:0000259" key="3">
    <source>
        <dbReference type="SMART" id="SM00563"/>
    </source>
</evidence>
<dbReference type="SMART" id="SM00563">
    <property type="entry name" value="PlsC"/>
    <property type="match status" value="1"/>
</dbReference>
<organism evidence="4 5">
    <name type="scientific">Ilumatobacter coccineus (strain NBRC 103263 / KCTC 29153 / YM16-304)</name>
    <dbReference type="NCBI Taxonomy" id="1313172"/>
    <lineage>
        <taxon>Bacteria</taxon>
        <taxon>Bacillati</taxon>
        <taxon>Actinomycetota</taxon>
        <taxon>Acidimicrobiia</taxon>
        <taxon>Acidimicrobiales</taxon>
        <taxon>Ilumatobacteraceae</taxon>
        <taxon>Ilumatobacter</taxon>
    </lineage>
</organism>
<dbReference type="KEGG" id="aym:YM304_35990"/>
<keyword evidence="5" id="KW-1185">Reference proteome</keyword>
<dbReference type="EC" id="2.3.-.-" evidence="4"/>
<feature type="domain" description="Phospholipid/glycerol acyltransferase" evidence="3">
    <location>
        <begin position="44"/>
        <end position="159"/>
    </location>
</feature>
<keyword evidence="2 4" id="KW-0012">Acyltransferase</keyword>
<dbReference type="PANTHER" id="PTHR10434:SF11">
    <property type="entry name" value="1-ACYL-SN-GLYCEROL-3-PHOSPHATE ACYLTRANSFERASE"/>
    <property type="match status" value="1"/>
</dbReference>
<gene>
    <name evidence="4" type="ORF">YM304_35990</name>
</gene>
<evidence type="ECO:0000313" key="5">
    <source>
        <dbReference type="Proteomes" id="UP000011863"/>
    </source>
</evidence>
<dbReference type="EMBL" id="AP012057">
    <property type="protein sequence ID" value="BAN03913.1"/>
    <property type="molecule type" value="Genomic_DNA"/>
</dbReference>
<sequence>MTASDARRTFRRFRVVAWIFRFVRPIFAKVDIHYRGDRPSSGPMIFVANHNSFFDIPVGLEFFLRLGIAPQIAVHRRFFSNRIVGAALRYVGAVPVEAGTGDQWLAGAVAELDAGRAVALMPEGRITEENTTVGRLRSGVVRLAAQTDAPVWPIGVLGTDEVWPLGRPIPRLRIRRPTIVVNVGVPMTTDGTTPDAFIDELAAAVDELIGDHATRPAR</sequence>
<dbReference type="CDD" id="cd07989">
    <property type="entry name" value="LPLAT_AGPAT-like"/>
    <property type="match status" value="1"/>
</dbReference>
<reference evidence="4 5" key="1">
    <citation type="journal article" date="2013" name="Int. J. Syst. Evol. Microbiol.">
        <title>Ilumatobacter nonamiense sp. nov. and Ilumatobacter coccineum sp. nov., isolated from seashore sand.</title>
        <authorList>
            <person name="Matsumoto A."/>
            <person name="Kasai H."/>
            <person name="Matsuo Y."/>
            <person name="Shizuri Y."/>
            <person name="Ichikawa N."/>
            <person name="Fujita N."/>
            <person name="Omura S."/>
            <person name="Takahashi Y."/>
        </authorList>
    </citation>
    <scope>NUCLEOTIDE SEQUENCE [LARGE SCALE GENOMIC DNA]</scope>
    <source>
        <strain evidence="5">NBRC 103263 / KCTC 29153 / YM16-304</strain>
    </source>
</reference>
<dbReference type="RefSeq" id="WP_015443160.1">
    <property type="nucleotide sequence ID" value="NC_020520.1"/>
</dbReference>
<keyword evidence="1 4" id="KW-0808">Transferase</keyword>
<proteinExistence type="predicted"/>
<dbReference type="Proteomes" id="UP000011863">
    <property type="component" value="Chromosome"/>
</dbReference>
<dbReference type="AlphaFoldDB" id="A0A6C7EC68"/>
<dbReference type="InterPro" id="IPR002123">
    <property type="entry name" value="Plipid/glycerol_acylTrfase"/>
</dbReference>
<evidence type="ECO:0000313" key="4">
    <source>
        <dbReference type="EMBL" id="BAN03913.1"/>
    </source>
</evidence>
<dbReference type="OrthoDB" id="25607at2"/>
<accession>A0A6C7EC68</accession>
<dbReference type="GO" id="GO:0003841">
    <property type="term" value="F:1-acylglycerol-3-phosphate O-acyltransferase activity"/>
    <property type="evidence" value="ECO:0007669"/>
    <property type="project" value="TreeGrafter"/>
</dbReference>
<name>A0A6C7EC68_ILUCY</name>